<dbReference type="InterPro" id="IPR038454">
    <property type="entry name" value="DnaA_N_sf"/>
</dbReference>
<dbReference type="Pfam" id="PF08299">
    <property type="entry name" value="Bac_DnaA_C"/>
    <property type="match status" value="1"/>
</dbReference>
<feature type="binding site" evidence="8">
    <location>
        <position position="207"/>
    </location>
    <ligand>
        <name>ATP</name>
        <dbReference type="ChEBI" id="CHEBI:30616"/>
    </ligand>
</feature>
<dbReference type="GO" id="GO:0006275">
    <property type="term" value="P:regulation of DNA replication"/>
    <property type="evidence" value="ECO:0007669"/>
    <property type="project" value="UniProtKB-UniRule"/>
</dbReference>
<keyword evidence="5 8" id="KW-0067">ATP-binding</keyword>
<dbReference type="GO" id="GO:0005886">
    <property type="term" value="C:plasma membrane"/>
    <property type="evidence" value="ECO:0007669"/>
    <property type="project" value="TreeGrafter"/>
</dbReference>
<comment type="caution">
    <text evidence="8">Lacks conserved residue(s) required for the propagation of feature annotation.</text>
</comment>
<evidence type="ECO:0000256" key="6">
    <source>
        <dbReference type="ARBA" id="ARBA00023121"/>
    </source>
</evidence>
<feature type="binding site" evidence="8">
    <location>
        <position position="210"/>
    </location>
    <ligand>
        <name>ATP</name>
        <dbReference type="ChEBI" id="CHEBI:30616"/>
    </ligand>
</feature>
<sequence length="509" mass="57643">MQPKSLAVEGTLCGSTQKQPTEAKLGPVNTETSEQSITQLLAQQVGERSFQNWFAGKVSFKIEGNLLTIGVASPFLLSWMQKKFSSQIYATALACIGPSAEYRFEVNPDLVQVSNNKTSNIEPTHSTTVTLETNPSSSSSKKTSGAHKRSDQKKLKKETSRYKGRLFSNLSTFVTGKSNQLAYTATLQASDQPGVLYNPLFIHGGVGVGKTHLLEGFYRKVRQLYPSLQVVFLTAESFGNYFSKALQERSVPSFRQRFRNVDVLIIDDVDFFESKRIFQEELLHTIKHLESHGRQLVFSSDRHPRLLTKMSEELTTRFLSGLVCRVESPEIELRLEITRQRALKLKTPITKGALEYVSRRFTNNVRELEGAMNCLQTYHVMTKQKITTSMARQILADLERDCIRIVKLDDIKQIVCSTFGISEADLKSSRRARNISQPRMLAMFLGRKLTQAAYSEIGEFFGGRNHSTVMFAEKQVRKWLENRSSIQVALQEWPMEEIIESLEQQLLAS</sequence>
<comment type="subcellular location">
    <subcellularLocation>
        <location evidence="8">Cytoplasm</location>
    </subcellularLocation>
</comment>
<keyword evidence="7 8" id="KW-0238">DNA-binding</keyword>
<evidence type="ECO:0000256" key="9">
    <source>
        <dbReference type="NCBIfam" id="TIGR00362"/>
    </source>
</evidence>
<evidence type="ECO:0000256" key="8">
    <source>
        <dbReference type="HAMAP-Rule" id="MF_00377"/>
    </source>
</evidence>
<feature type="compositionally biased region" description="Polar residues" evidence="12">
    <location>
        <begin position="116"/>
        <end position="135"/>
    </location>
</feature>
<dbReference type="SUPFAM" id="SSF52540">
    <property type="entry name" value="P-loop containing nucleoside triphosphate hydrolases"/>
    <property type="match status" value="1"/>
</dbReference>
<dbReference type="PANTHER" id="PTHR30050:SF2">
    <property type="entry name" value="CHROMOSOMAL REPLICATION INITIATOR PROTEIN DNAA"/>
    <property type="match status" value="1"/>
</dbReference>
<evidence type="ECO:0000313" key="15">
    <source>
        <dbReference type="EMBL" id="QDT99368.1"/>
    </source>
</evidence>
<dbReference type="Gene3D" id="1.10.8.60">
    <property type="match status" value="1"/>
</dbReference>
<dbReference type="HAMAP" id="MF_00377">
    <property type="entry name" value="DnaA_bact"/>
    <property type="match status" value="1"/>
</dbReference>
<dbReference type="CDD" id="cd06571">
    <property type="entry name" value="Bac_DnaA_C"/>
    <property type="match status" value="1"/>
</dbReference>
<organism evidence="15 16">
    <name type="scientific">Gimesia aquarii</name>
    <dbReference type="NCBI Taxonomy" id="2527964"/>
    <lineage>
        <taxon>Bacteria</taxon>
        <taxon>Pseudomonadati</taxon>
        <taxon>Planctomycetota</taxon>
        <taxon>Planctomycetia</taxon>
        <taxon>Planctomycetales</taxon>
        <taxon>Planctomycetaceae</taxon>
        <taxon>Gimesia</taxon>
    </lineage>
</organism>
<dbReference type="InterPro" id="IPR003593">
    <property type="entry name" value="AAA+_ATPase"/>
</dbReference>
<dbReference type="GO" id="GO:0005524">
    <property type="term" value="F:ATP binding"/>
    <property type="evidence" value="ECO:0007669"/>
    <property type="project" value="UniProtKB-UniRule"/>
</dbReference>
<dbReference type="KEGG" id="gaw:V144x_48790"/>
<keyword evidence="2 8" id="KW-0963">Cytoplasm</keyword>
<dbReference type="GO" id="GO:0008289">
    <property type="term" value="F:lipid binding"/>
    <property type="evidence" value="ECO:0007669"/>
    <property type="project" value="UniProtKB-KW"/>
</dbReference>
<dbReference type="SMART" id="SM00760">
    <property type="entry name" value="Bac_DnaA_C"/>
    <property type="match status" value="1"/>
</dbReference>
<proteinExistence type="inferred from homology"/>
<evidence type="ECO:0000256" key="12">
    <source>
        <dbReference type="SAM" id="MobiDB-lite"/>
    </source>
</evidence>
<accession>A0A517W287</accession>
<dbReference type="NCBIfam" id="TIGR00362">
    <property type="entry name" value="DnaA"/>
    <property type="match status" value="1"/>
</dbReference>
<evidence type="ECO:0000256" key="7">
    <source>
        <dbReference type="ARBA" id="ARBA00023125"/>
    </source>
</evidence>
<dbReference type="InterPro" id="IPR018312">
    <property type="entry name" value="Chromosome_initiator_DnaA_CS"/>
</dbReference>
<feature type="binding site" evidence="8">
    <location>
        <position position="209"/>
    </location>
    <ligand>
        <name>ATP</name>
        <dbReference type="ChEBI" id="CHEBI:30616"/>
    </ligand>
</feature>
<dbReference type="EMBL" id="CP037920">
    <property type="protein sequence ID" value="QDT99368.1"/>
    <property type="molecule type" value="Genomic_DNA"/>
</dbReference>
<dbReference type="GO" id="GO:0005737">
    <property type="term" value="C:cytoplasm"/>
    <property type="evidence" value="ECO:0007669"/>
    <property type="project" value="UniProtKB-SubCell"/>
</dbReference>
<feature type="binding site" evidence="8">
    <location>
        <position position="211"/>
    </location>
    <ligand>
        <name>ATP</name>
        <dbReference type="ChEBI" id="CHEBI:30616"/>
    </ligand>
</feature>
<evidence type="ECO:0000256" key="4">
    <source>
        <dbReference type="ARBA" id="ARBA00022741"/>
    </source>
</evidence>
<keyword evidence="6 8" id="KW-0446">Lipid-binding</keyword>
<dbReference type="InterPro" id="IPR013159">
    <property type="entry name" value="DnaA_C"/>
</dbReference>
<dbReference type="GO" id="GO:0006270">
    <property type="term" value="P:DNA replication initiation"/>
    <property type="evidence" value="ECO:0007669"/>
    <property type="project" value="UniProtKB-UniRule"/>
</dbReference>
<dbReference type="PRINTS" id="PR00051">
    <property type="entry name" value="DNAA"/>
</dbReference>
<evidence type="ECO:0000256" key="2">
    <source>
        <dbReference type="ARBA" id="ARBA00022490"/>
    </source>
</evidence>
<comment type="domain">
    <text evidence="8">Domain I is involved in oligomerization and binding regulators, domain II is flexibile and of varying length in different bacteria, domain III forms the AAA+ region, while domain IV binds dsDNA.</text>
</comment>
<dbReference type="CDD" id="cd00009">
    <property type="entry name" value="AAA"/>
    <property type="match status" value="1"/>
</dbReference>
<dbReference type="Gene3D" id="1.10.1750.10">
    <property type="match status" value="1"/>
</dbReference>
<dbReference type="InterPro" id="IPR001957">
    <property type="entry name" value="Chromosome_initiator_DnaA"/>
</dbReference>
<evidence type="ECO:0000256" key="5">
    <source>
        <dbReference type="ARBA" id="ARBA00022840"/>
    </source>
</evidence>
<evidence type="ECO:0000256" key="11">
    <source>
        <dbReference type="RuleBase" id="RU004227"/>
    </source>
</evidence>
<evidence type="ECO:0000313" key="16">
    <source>
        <dbReference type="Proteomes" id="UP000318704"/>
    </source>
</evidence>
<comment type="function">
    <text evidence="8 10">Plays an essential role in the initiation and regulation of chromosomal replication. ATP-DnaA binds to the origin of replication (oriC) to initiate formation of the DNA replication initiation complex once per cell cycle. Binds the DnaA box (a 9 base pair repeat at the origin) and separates the double-stranded (ds)DNA. Forms a right-handed helical filament on oriC DNA; dsDNA binds to the exterior of the filament while single-stranded (ss)DNA is stabiized in the filament's interior. The ATP-DnaA-oriC complex binds and stabilizes one strand of the AT-rich DNA unwinding element (DUE), permitting loading of DNA polymerase. After initiation quickly degrades to an ADP-DnaA complex that is not apt for DNA replication. Binds acidic phospholipids.</text>
</comment>
<dbReference type="RefSeq" id="WP_144988810.1">
    <property type="nucleotide sequence ID" value="NZ_CP037920.1"/>
</dbReference>
<evidence type="ECO:0000256" key="10">
    <source>
        <dbReference type="RuleBase" id="RU000577"/>
    </source>
</evidence>
<dbReference type="SMART" id="SM00382">
    <property type="entry name" value="AAA"/>
    <property type="match status" value="1"/>
</dbReference>
<dbReference type="InterPro" id="IPR013317">
    <property type="entry name" value="DnaA_dom"/>
</dbReference>
<dbReference type="AlphaFoldDB" id="A0A517W287"/>
<dbReference type="InterPro" id="IPR027417">
    <property type="entry name" value="P-loop_NTPase"/>
</dbReference>
<feature type="region of interest" description="Disordered" evidence="12">
    <location>
        <begin position="116"/>
        <end position="157"/>
    </location>
</feature>
<feature type="compositionally biased region" description="Basic and acidic residues" evidence="12">
    <location>
        <begin position="148"/>
        <end position="157"/>
    </location>
</feature>
<evidence type="ECO:0000259" key="13">
    <source>
        <dbReference type="SMART" id="SM00382"/>
    </source>
</evidence>
<gene>
    <name evidence="15" type="primary">dnaA_2</name>
    <name evidence="8" type="synonym">dnaA</name>
    <name evidence="15" type="ORF">V144x_48790</name>
</gene>
<name>A0A517W287_9PLAN</name>
<evidence type="ECO:0000256" key="1">
    <source>
        <dbReference type="ARBA" id="ARBA00006583"/>
    </source>
</evidence>
<reference evidence="15 16" key="1">
    <citation type="submission" date="2019-03" db="EMBL/GenBank/DDBJ databases">
        <title>Deep-cultivation of Planctomycetes and their phenomic and genomic characterization uncovers novel biology.</title>
        <authorList>
            <person name="Wiegand S."/>
            <person name="Jogler M."/>
            <person name="Boedeker C."/>
            <person name="Pinto D."/>
            <person name="Vollmers J."/>
            <person name="Rivas-Marin E."/>
            <person name="Kohn T."/>
            <person name="Peeters S.H."/>
            <person name="Heuer A."/>
            <person name="Rast P."/>
            <person name="Oberbeckmann S."/>
            <person name="Bunk B."/>
            <person name="Jeske O."/>
            <person name="Meyerdierks A."/>
            <person name="Storesund J.E."/>
            <person name="Kallscheuer N."/>
            <person name="Luecker S."/>
            <person name="Lage O.M."/>
            <person name="Pohl T."/>
            <person name="Merkel B.J."/>
            <person name="Hornburger P."/>
            <person name="Mueller R.-W."/>
            <person name="Bruemmer F."/>
            <person name="Labrenz M."/>
            <person name="Spormann A.M."/>
            <person name="Op den Camp H."/>
            <person name="Overmann J."/>
            <person name="Amann R."/>
            <person name="Jetten M.S.M."/>
            <person name="Mascher T."/>
            <person name="Medema M.H."/>
            <person name="Devos D.P."/>
            <person name="Kaster A.-K."/>
            <person name="Ovreas L."/>
            <person name="Rohde M."/>
            <person name="Galperin M.Y."/>
            <person name="Jogler C."/>
        </authorList>
    </citation>
    <scope>NUCLEOTIDE SEQUENCE [LARGE SCALE GENOMIC DNA]</scope>
    <source>
        <strain evidence="15 16">V144</strain>
    </source>
</reference>
<dbReference type="Gene3D" id="3.30.300.180">
    <property type="match status" value="1"/>
</dbReference>
<evidence type="ECO:0000256" key="3">
    <source>
        <dbReference type="ARBA" id="ARBA00022705"/>
    </source>
</evidence>
<dbReference type="GO" id="GO:0003688">
    <property type="term" value="F:DNA replication origin binding"/>
    <property type="evidence" value="ECO:0007669"/>
    <property type="project" value="UniProtKB-UniRule"/>
</dbReference>
<protein>
    <recommendedName>
        <fullName evidence="8 9">Chromosomal replication initiator protein DnaA</fullName>
    </recommendedName>
</protein>
<dbReference type="Gene3D" id="3.40.50.300">
    <property type="entry name" value="P-loop containing nucleotide triphosphate hydrolases"/>
    <property type="match status" value="1"/>
</dbReference>
<feature type="region of interest" description="Domain I, interacts with DnaA modulators" evidence="8">
    <location>
        <begin position="1"/>
        <end position="127"/>
    </location>
</feature>
<comment type="subunit">
    <text evidence="8">Oligomerizes as a right-handed, spiral filament on DNA at oriC.</text>
</comment>
<feature type="region of interest" description="Domain IV, binds dsDNA" evidence="8">
    <location>
        <begin position="380"/>
        <end position="509"/>
    </location>
</feature>
<evidence type="ECO:0000259" key="14">
    <source>
        <dbReference type="SMART" id="SM00760"/>
    </source>
</evidence>
<keyword evidence="4 8" id="KW-0547">Nucleotide-binding</keyword>
<keyword evidence="3 8" id="KW-0235">DNA replication</keyword>
<comment type="similarity">
    <text evidence="1 8 11">Belongs to the DnaA family.</text>
</comment>
<dbReference type="SUPFAM" id="SSF48295">
    <property type="entry name" value="TrpR-like"/>
    <property type="match status" value="1"/>
</dbReference>
<feature type="domain" description="AAA+ ATPase" evidence="13">
    <location>
        <begin position="196"/>
        <end position="330"/>
    </location>
</feature>
<dbReference type="InterPro" id="IPR020591">
    <property type="entry name" value="Chromosome_initiator_DnaA-like"/>
</dbReference>
<dbReference type="Pfam" id="PF00308">
    <property type="entry name" value="Bac_DnaA"/>
    <property type="match status" value="1"/>
</dbReference>
<dbReference type="PANTHER" id="PTHR30050">
    <property type="entry name" value="CHROMOSOMAL REPLICATION INITIATOR PROTEIN DNAA"/>
    <property type="match status" value="1"/>
</dbReference>
<dbReference type="PROSITE" id="PS01008">
    <property type="entry name" value="DNAA"/>
    <property type="match status" value="1"/>
</dbReference>
<dbReference type="InterPro" id="IPR024633">
    <property type="entry name" value="DnaA_N_dom"/>
</dbReference>
<dbReference type="InterPro" id="IPR010921">
    <property type="entry name" value="Trp_repressor/repl_initiator"/>
</dbReference>
<dbReference type="Proteomes" id="UP000318704">
    <property type="component" value="Chromosome"/>
</dbReference>
<feature type="domain" description="Chromosomal replication initiator DnaA C-terminal" evidence="14">
    <location>
        <begin position="407"/>
        <end position="476"/>
    </location>
</feature>
<dbReference type="Pfam" id="PF11638">
    <property type="entry name" value="DnaA_N"/>
    <property type="match status" value="1"/>
</dbReference>